<sequence>MRLFLALLILLSAPLSVAQHAGCGEAGAATTALAAGGEATGEAQHADQHQHSDTGAHAGDSHSSSCESCDLACLSACAAAAVPMSFAEPGKPAPVAGVFPAPAPGLLNPHLPPLLRPPSISPA</sequence>
<protein>
    <recommendedName>
        <fullName evidence="5">CopL family metal-binding regulatory protein</fullName>
    </recommendedName>
</protein>
<dbReference type="EMBL" id="CP048711">
    <property type="protein sequence ID" value="QIB65618.1"/>
    <property type="molecule type" value="Genomic_DNA"/>
</dbReference>
<evidence type="ECO:0008006" key="5">
    <source>
        <dbReference type="Google" id="ProtNLM"/>
    </source>
</evidence>
<keyword evidence="4" id="KW-1185">Reference proteome</keyword>
<feature type="signal peptide" evidence="2">
    <location>
        <begin position="1"/>
        <end position="21"/>
    </location>
</feature>
<feature type="chain" id="PRO_5025638296" description="CopL family metal-binding regulatory protein" evidence="2">
    <location>
        <begin position="22"/>
        <end position="123"/>
    </location>
</feature>
<evidence type="ECO:0000256" key="1">
    <source>
        <dbReference type="SAM" id="MobiDB-lite"/>
    </source>
</evidence>
<evidence type="ECO:0000256" key="2">
    <source>
        <dbReference type="SAM" id="SignalP"/>
    </source>
</evidence>
<gene>
    <name evidence="3" type="ORF">G3T16_09575</name>
</gene>
<proteinExistence type="predicted"/>
<dbReference type="AlphaFoldDB" id="A0A6C0U143"/>
<name>A0A6C0U143_9GAMM</name>
<feature type="region of interest" description="Disordered" evidence="1">
    <location>
        <begin position="35"/>
        <end position="67"/>
    </location>
</feature>
<organism evidence="3 4">
    <name type="scientific">Kineobactrum salinum</name>
    <dbReference type="NCBI Taxonomy" id="2708301"/>
    <lineage>
        <taxon>Bacteria</taxon>
        <taxon>Pseudomonadati</taxon>
        <taxon>Pseudomonadota</taxon>
        <taxon>Gammaproteobacteria</taxon>
        <taxon>Cellvibrionales</taxon>
        <taxon>Halieaceae</taxon>
        <taxon>Kineobactrum</taxon>
    </lineage>
</organism>
<feature type="compositionally biased region" description="Basic and acidic residues" evidence="1">
    <location>
        <begin position="44"/>
        <end position="54"/>
    </location>
</feature>
<dbReference type="RefSeq" id="WP_163494971.1">
    <property type="nucleotide sequence ID" value="NZ_CP048711.1"/>
</dbReference>
<accession>A0A6C0U143</accession>
<evidence type="ECO:0000313" key="4">
    <source>
        <dbReference type="Proteomes" id="UP000477680"/>
    </source>
</evidence>
<dbReference type="Proteomes" id="UP000477680">
    <property type="component" value="Chromosome"/>
</dbReference>
<dbReference type="KEGG" id="kim:G3T16_09575"/>
<keyword evidence="2" id="KW-0732">Signal</keyword>
<evidence type="ECO:0000313" key="3">
    <source>
        <dbReference type="EMBL" id="QIB65618.1"/>
    </source>
</evidence>
<reference evidence="3 4" key="1">
    <citation type="submission" date="2020-02" db="EMBL/GenBank/DDBJ databases">
        <title>Genome sequencing for Kineobactrum sp. M2.</title>
        <authorList>
            <person name="Park S.-J."/>
        </authorList>
    </citation>
    <scope>NUCLEOTIDE SEQUENCE [LARGE SCALE GENOMIC DNA]</scope>
    <source>
        <strain evidence="3 4">M2</strain>
    </source>
</reference>